<dbReference type="EMBL" id="JASCZI010184959">
    <property type="protein sequence ID" value="MED6190332.1"/>
    <property type="molecule type" value="Genomic_DNA"/>
</dbReference>
<feature type="compositionally biased region" description="Polar residues" evidence="1">
    <location>
        <begin position="193"/>
        <end position="204"/>
    </location>
</feature>
<feature type="region of interest" description="Disordered" evidence="1">
    <location>
        <begin position="93"/>
        <end position="178"/>
    </location>
</feature>
<gene>
    <name evidence="3" type="ORF">PIB30_104883</name>
</gene>
<feature type="domain" description="DUF4216" evidence="2">
    <location>
        <begin position="4"/>
        <end position="39"/>
    </location>
</feature>
<comment type="caution">
    <text evidence="3">The sequence shown here is derived from an EMBL/GenBank/DDBJ whole genome shotgun (WGS) entry which is preliminary data.</text>
</comment>
<dbReference type="InterPro" id="IPR025312">
    <property type="entry name" value="DUF4216"/>
</dbReference>
<feature type="compositionally biased region" description="Basic and acidic residues" evidence="1">
    <location>
        <begin position="120"/>
        <end position="133"/>
    </location>
</feature>
<organism evidence="3 4">
    <name type="scientific">Stylosanthes scabra</name>
    <dbReference type="NCBI Taxonomy" id="79078"/>
    <lineage>
        <taxon>Eukaryota</taxon>
        <taxon>Viridiplantae</taxon>
        <taxon>Streptophyta</taxon>
        <taxon>Embryophyta</taxon>
        <taxon>Tracheophyta</taxon>
        <taxon>Spermatophyta</taxon>
        <taxon>Magnoliopsida</taxon>
        <taxon>eudicotyledons</taxon>
        <taxon>Gunneridae</taxon>
        <taxon>Pentapetalae</taxon>
        <taxon>rosids</taxon>
        <taxon>fabids</taxon>
        <taxon>Fabales</taxon>
        <taxon>Fabaceae</taxon>
        <taxon>Papilionoideae</taxon>
        <taxon>50 kb inversion clade</taxon>
        <taxon>dalbergioids sensu lato</taxon>
        <taxon>Dalbergieae</taxon>
        <taxon>Pterocarpus clade</taxon>
        <taxon>Stylosanthes</taxon>
    </lineage>
</organism>
<evidence type="ECO:0000256" key="1">
    <source>
        <dbReference type="SAM" id="MobiDB-lite"/>
    </source>
</evidence>
<evidence type="ECO:0000313" key="3">
    <source>
        <dbReference type="EMBL" id="MED6190332.1"/>
    </source>
</evidence>
<dbReference type="Pfam" id="PF13952">
    <property type="entry name" value="DUF4216"/>
    <property type="match status" value="1"/>
</dbReference>
<feature type="compositionally biased region" description="Basic residues" evidence="1">
    <location>
        <begin position="138"/>
        <end position="147"/>
    </location>
</feature>
<feature type="compositionally biased region" description="Low complexity" evidence="1">
    <location>
        <begin position="161"/>
        <end position="177"/>
    </location>
</feature>
<keyword evidence="4" id="KW-1185">Reference proteome</keyword>
<sequence>MHMHHRRFDQFDPFILAQNARQVYYMQYLGSGRSNWRVVVKCKPRGKIESQEVVVQDDAYQSTEEIPIRVIIETGIPETLRSSALDVDIIASAQLPNTENEDESEEDEGNSEDNGSGHMTRGDRGQGKGDRGAGGRGTRGRRGRPRKMTGVPLDLGEAEAETSTPATTSTPVVPTPSLAEGLPAMRMIPTLGSRVQSSETSGARTQTTTPAETTTHTTTEDDGPPPPEPDPMPWPPVDNPLPEGEEEDVALEEELARQAGRVYLHWDGGNW</sequence>
<evidence type="ECO:0000259" key="2">
    <source>
        <dbReference type="Pfam" id="PF13952"/>
    </source>
</evidence>
<feature type="compositionally biased region" description="Low complexity" evidence="1">
    <location>
        <begin position="205"/>
        <end position="217"/>
    </location>
</feature>
<name>A0ABU6WYB4_9FABA</name>
<accession>A0ABU6WYB4</accession>
<feature type="compositionally biased region" description="Pro residues" evidence="1">
    <location>
        <begin position="224"/>
        <end position="239"/>
    </location>
</feature>
<evidence type="ECO:0000313" key="4">
    <source>
        <dbReference type="Proteomes" id="UP001341840"/>
    </source>
</evidence>
<proteinExistence type="predicted"/>
<reference evidence="3 4" key="1">
    <citation type="journal article" date="2023" name="Plants (Basel)">
        <title>Bridging the Gap: Combining Genomics and Transcriptomics Approaches to Understand Stylosanthes scabra, an Orphan Legume from the Brazilian Caatinga.</title>
        <authorList>
            <person name="Ferreira-Neto J.R.C."/>
            <person name="da Silva M.D."/>
            <person name="Binneck E."/>
            <person name="de Melo N.F."/>
            <person name="da Silva R.H."/>
            <person name="de Melo A.L.T.M."/>
            <person name="Pandolfi V."/>
            <person name="Bustamante F.O."/>
            <person name="Brasileiro-Vidal A.C."/>
            <person name="Benko-Iseppon A.M."/>
        </authorList>
    </citation>
    <scope>NUCLEOTIDE SEQUENCE [LARGE SCALE GENOMIC DNA]</scope>
    <source>
        <tissue evidence="3">Leaves</tissue>
    </source>
</reference>
<protein>
    <recommendedName>
        <fullName evidence="2">DUF4216 domain-containing protein</fullName>
    </recommendedName>
</protein>
<feature type="compositionally biased region" description="Acidic residues" evidence="1">
    <location>
        <begin position="99"/>
        <end position="111"/>
    </location>
</feature>
<dbReference type="Proteomes" id="UP001341840">
    <property type="component" value="Unassembled WGS sequence"/>
</dbReference>
<feature type="region of interest" description="Disordered" evidence="1">
    <location>
        <begin position="193"/>
        <end position="248"/>
    </location>
</feature>